<dbReference type="GO" id="GO:0004252">
    <property type="term" value="F:serine-type endopeptidase activity"/>
    <property type="evidence" value="ECO:0007669"/>
    <property type="project" value="UniProtKB-UniRule"/>
</dbReference>
<feature type="active site" description="Charge relay system" evidence="6">
    <location>
        <position position="131"/>
    </location>
</feature>
<feature type="region of interest" description="Disordered" evidence="7">
    <location>
        <begin position="377"/>
        <end position="420"/>
    </location>
</feature>
<name>A0AAU8PH38_DESK7</name>
<dbReference type="PROSITE" id="PS51892">
    <property type="entry name" value="SUBTILASE"/>
    <property type="match status" value="1"/>
</dbReference>
<dbReference type="InterPro" id="IPR015500">
    <property type="entry name" value="Peptidase_S8_subtilisin-rel"/>
</dbReference>
<accession>A0AAU8PH38</accession>
<feature type="active site" description="Charge relay system" evidence="6">
    <location>
        <position position="318"/>
    </location>
</feature>
<dbReference type="PANTHER" id="PTHR43806">
    <property type="entry name" value="PEPTIDASE S8"/>
    <property type="match status" value="1"/>
</dbReference>
<evidence type="ECO:0000256" key="1">
    <source>
        <dbReference type="ARBA" id="ARBA00011073"/>
    </source>
</evidence>
<dbReference type="AlphaFoldDB" id="A0AAU8PH38"/>
<feature type="active site" description="Charge relay system" evidence="6">
    <location>
        <position position="164"/>
    </location>
</feature>
<gene>
    <name evidence="9" type="ordered locus">Desku_1439</name>
</gene>
<keyword evidence="10" id="KW-1185">Reference proteome</keyword>
<evidence type="ECO:0000256" key="4">
    <source>
        <dbReference type="ARBA" id="ARBA00022801"/>
    </source>
</evidence>
<dbReference type="InterPro" id="IPR034202">
    <property type="entry name" value="Subtilisin_Carlsberg-like"/>
</dbReference>
<keyword evidence="4 6" id="KW-0378">Hydrolase</keyword>
<keyword evidence="2 6" id="KW-0645">Protease</keyword>
<evidence type="ECO:0000256" key="3">
    <source>
        <dbReference type="ARBA" id="ARBA00022723"/>
    </source>
</evidence>
<dbReference type="InterPro" id="IPR022398">
    <property type="entry name" value="Peptidase_S8_His-AS"/>
</dbReference>
<evidence type="ECO:0000256" key="7">
    <source>
        <dbReference type="SAM" id="MobiDB-lite"/>
    </source>
</evidence>
<evidence type="ECO:0000259" key="8">
    <source>
        <dbReference type="Pfam" id="PF00082"/>
    </source>
</evidence>
<dbReference type="EC" id="3.4.21.62" evidence="9"/>
<comment type="similarity">
    <text evidence="1 6">Belongs to the peptidase S8 family.</text>
</comment>
<feature type="domain" description="Peptidase S8/S53" evidence="8">
    <location>
        <begin position="122"/>
        <end position="365"/>
    </location>
</feature>
<keyword evidence="3" id="KW-0479">Metal-binding</keyword>
<dbReference type="GO" id="GO:0046872">
    <property type="term" value="F:metal ion binding"/>
    <property type="evidence" value="ECO:0007669"/>
    <property type="project" value="UniProtKB-KW"/>
</dbReference>
<keyword evidence="5 6" id="KW-0720">Serine protease</keyword>
<dbReference type="SUPFAM" id="SSF52743">
    <property type="entry name" value="Subtilisin-like"/>
    <property type="match status" value="1"/>
</dbReference>
<evidence type="ECO:0000256" key="5">
    <source>
        <dbReference type="ARBA" id="ARBA00022825"/>
    </source>
</evidence>
<dbReference type="PRINTS" id="PR00723">
    <property type="entry name" value="SUBTILISIN"/>
</dbReference>
<dbReference type="PANTHER" id="PTHR43806:SF11">
    <property type="entry name" value="CEREVISIN-RELATED"/>
    <property type="match status" value="1"/>
</dbReference>
<dbReference type="EMBL" id="CP002770">
    <property type="protein sequence ID" value="AEG15022.1"/>
    <property type="molecule type" value="Genomic_DNA"/>
</dbReference>
<reference evidence="10" key="1">
    <citation type="submission" date="2011-05" db="EMBL/GenBank/DDBJ databases">
        <title>Complete sequence of Desulfotomaculum kuznetsovii DSM 6115.</title>
        <authorList>
            <person name="Lucas S."/>
            <person name="Han J."/>
            <person name="Lapidus A."/>
            <person name="Cheng J.-F."/>
            <person name="Goodwin L."/>
            <person name="Pitluck S."/>
            <person name="Peters L."/>
            <person name="Mikhailova N."/>
            <person name="Lu M."/>
            <person name="Saunders E."/>
            <person name="Han C."/>
            <person name="Tapia R."/>
            <person name="Land M."/>
            <person name="Hauser L."/>
            <person name="Kyrpides N."/>
            <person name="Ivanova N."/>
            <person name="Pagani I."/>
            <person name="Nazina T."/>
            <person name="Ivanova A."/>
            <person name="Parshina S."/>
            <person name="Kuever J."/>
            <person name="Muyzer G."/>
            <person name="Plugge C."/>
            <person name="Stams A."/>
            <person name="Woyke T."/>
        </authorList>
    </citation>
    <scope>NUCLEOTIDE SEQUENCE [LARGE SCALE GENOMIC DNA]</scope>
    <source>
        <strain evidence="10">DSM 6115 / VKM B-1805 / 17</strain>
    </source>
</reference>
<dbReference type="PROSITE" id="PS00136">
    <property type="entry name" value="SUBTILASE_ASP"/>
    <property type="match status" value="1"/>
</dbReference>
<evidence type="ECO:0000313" key="9">
    <source>
        <dbReference type="EMBL" id="AEG15022.1"/>
    </source>
</evidence>
<organism evidence="9 10">
    <name type="scientific">Desulfofundulus kuznetsovii (strain DSM 6115 / VKM B-1805 / 17)</name>
    <name type="common">Desulfotomaculum kuznetsovii</name>
    <dbReference type="NCBI Taxonomy" id="760568"/>
    <lineage>
        <taxon>Bacteria</taxon>
        <taxon>Bacillati</taxon>
        <taxon>Bacillota</taxon>
        <taxon>Clostridia</taxon>
        <taxon>Eubacteriales</taxon>
        <taxon>Peptococcaceae</taxon>
        <taxon>Desulfofundulus</taxon>
    </lineage>
</organism>
<evidence type="ECO:0000313" key="10">
    <source>
        <dbReference type="Proteomes" id="UP000009229"/>
    </source>
</evidence>
<dbReference type="GO" id="GO:0006508">
    <property type="term" value="P:proteolysis"/>
    <property type="evidence" value="ECO:0007669"/>
    <property type="project" value="UniProtKB-KW"/>
</dbReference>
<dbReference type="Proteomes" id="UP000009229">
    <property type="component" value="Chromosome"/>
</dbReference>
<dbReference type="KEGG" id="dku:Desku_1439"/>
<dbReference type="PROSITE" id="PS00137">
    <property type="entry name" value="SUBTILASE_HIS"/>
    <property type="match status" value="1"/>
</dbReference>
<proteinExistence type="inferred from homology"/>
<protein>
    <submittedName>
        <fullName evidence="9">Subtilisin</fullName>
        <ecNumber evidence="9">3.4.21.62</ecNumber>
    </submittedName>
</protein>
<sequence>MGPMKLFARHEKLSSIVLFKKPAFDGKELRREYQDLLQKHGATRIEPLPLVNGVVCNFSLGIQLQALREEEEVAVLEENLQVKLHPFEVQSKNIFLEQESYQIIPWGIHRIGADQLWSQATGEGMKVAVLDTGIDLHHPDLQENIAGGVNFVEPHLPPQDDNGHGSHVSGTIAAVKNNYGVVGAAPEAKLYAVKVLNHKGEGYFADVIRSLAWCLEQGIQVVNLSFGSNTPSQALHEIIRQVTGKGMIVVAAAGNDGTTRSVDYPAAYPEVVAVGAVDEKNRLASFSSQGPEINLVAPGTRVLSTGNGGLFWRLSGTSMATAHVSGTVALIWSMAPQLNAGQILRNLYSSAERLPDLSREQQGAGLVRADLASKKLSRRKGEELETSAMETTGADQVHEPGHRFPPLHFGPLFRGPVREE</sequence>
<evidence type="ECO:0000256" key="2">
    <source>
        <dbReference type="ARBA" id="ARBA00022670"/>
    </source>
</evidence>
<dbReference type="Pfam" id="PF00082">
    <property type="entry name" value="Peptidase_S8"/>
    <property type="match status" value="1"/>
</dbReference>
<dbReference type="InterPro" id="IPR000209">
    <property type="entry name" value="Peptidase_S8/S53_dom"/>
</dbReference>
<dbReference type="InterPro" id="IPR036852">
    <property type="entry name" value="Peptidase_S8/S53_dom_sf"/>
</dbReference>
<evidence type="ECO:0000256" key="6">
    <source>
        <dbReference type="PROSITE-ProRule" id="PRU01240"/>
    </source>
</evidence>
<dbReference type="Gene3D" id="3.40.50.200">
    <property type="entry name" value="Peptidase S8/S53 domain"/>
    <property type="match status" value="1"/>
</dbReference>
<dbReference type="CDD" id="cd07477">
    <property type="entry name" value="Peptidases_S8_Subtilisin_subset"/>
    <property type="match status" value="1"/>
</dbReference>
<dbReference type="InterPro" id="IPR050131">
    <property type="entry name" value="Peptidase_S8_subtilisin-like"/>
</dbReference>
<dbReference type="InterPro" id="IPR023827">
    <property type="entry name" value="Peptidase_S8_Asp-AS"/>
</dbReference>